<keyword evidence="1" id="KW-0175">Coiled coil</keyword>
<proteinExistence type="predicted"/>
<dbReference type="EMBL" id="UYRR01040789">
    <property type="protein sequence ID" value="VDK79859.1"/>
    <property type="molecule type" value="Genomic_DNA"/>
</dbReference>
<name>A0A0M3KKB6_ANISI</name>
<dbReference type="WBParaSite" id="ASIM_0002144501-mRNA-1">
    <property type="protein sequence ID" value="ASIM_0002144501-mRNA-1"/>
    <property type="gene ID" value="ASIM_0002144501"/>
</dbReference>
<keyword evidence="3" id="KW-1185">Reference proteome</keyword>
<evidence type="ECO:0000313" key="2">
    <source>
        <dbReference type="EMBL" id="VDK79859.1"/>
    </source>
</evidence>
<evidence type="ECO:0000313" key="3">
    <source>
        <dbReference type="Proteomes" id="UP000267096"/>
    </source>
</evidence>
<evidence type="ECO:0000256" key="1">
    <source>
        <dbReference type="SAM" id="Coils"/>
    </source>
</evidence>
<reference evidence="4" key="1">
    <citation type="submission" date="2017-02" db="UniProtKB">
        <authorList>
            <consortium name="WormBaseParasite"/>
        </authorList>
    </citation>
    <scope>IDENTIFICATION</scope>
</reference>
<accession>A0A0M3KKB6</accession>
<sequence>MNETKRNDASGSESSAIKVEALETEKRQMESTLRSMERQCELIEENAKLRDGLAIAIAKAERFKEDLEIVKDANSALNEDLKKARDDKSNAIVRAETLQQAIGEKERLVAYLQ</sequence>
<protein>
    <submittedName>
        <fullName evidence="4">Myosin_tail_1 domain-containing protein</fullName>
    </submittedName>
</protein>
<reference evidence="2 3" key="2">
    <citation type="submission" date="2018-11" db="EMBL/GenBank/DDBJ databases">
        <authorList>
            <consortium name="Pathogen Informatics"/>
        </authorList>
    </citation>
    <scope>NUCLEOTIDE SEQUENCE [LARGE SCALE GENOMIC DNA]</scope>
</reference>
<dbReference type="Proteomes" id="UP000267096">
    <property type="component" value="Unassembled WGS sequence"/>
</dbReference>
<organism evidence="4">
    <name type="scientific">Anisakis simplex</name>
    <name type="common">Herring worm</name>
    <dbReference type="NCBI Taxonomy" id="6269"/>
    <lineage>
        <taxon>Eukaryota</taxon>
        <taxon>Metazoa</taxon>
        <taxon>Ecdysozoa</taxon>
        <taxon>Nematoda</taxon>
        <taxon>Chromadorea</taxon>
        <taxon>Rhabditida</taxon>
        <taxon>Spirurina</taxon>
        <taxon>Ascaridomorpha</taxon>
        <taxon>Ascaridoidea</taxon>
        <taxon>Anisakidae</taxon>
        <taxon>Anisakis</taxon>
        <taxon>Anisakis simplex complex</taxon>
    </lineage>
</organism>
<feature type="coiled-coil region" evidence="1">
    <location>
        <begin position="19"/>
        <end position="101"/>
    </location>
</feature>
<gene>
    <name evidence="2" type="ORF">ASIM_LOCUS20814</name>
</gene>
<dbReference type="AlphaFoldDB" id="A0A0M3KKB6"/>
<evidence type="ECO:0000313" key="4">
    <source>
        <dbReference type="WBParaSite" id="ASIM_0002144501-mRNA-1"/>
    </source>
</evidence>